<dbReference type="InterPro" id="IPR002156">
    <property type="entry name" value="RNaseH_domain"/>
</dbReference>
<accession>A0A9W9WQZ7</accession>
<proteinExistence type="predicted"/>
<evidence type="ECO:0000313" key="2">
    <source>
        <dbReference type="EMBL" id="KAJ5472075.1"/>
    </source>
</evidence>
<protein>
    <recommendedName>
        <fullName evidence="1">RNase H type-1 domain-containing protein</fullName>
    </recommendedName>
</protein>
<dbReference type="GO" id="GO:0004523">
    <property type="term" value="F:RNA-DNA hybrid ribonuclease activity"/>
    <property type="evidence" value="ECO:0007669"/>
    <property type="project" value="InterPro"/>
</dbReference>
<gene>
    <name evidence="2" type="ORF">N7539_008644</name>
</gene>
<comment type="caution">
    <text evidence="2">The sequence shown here is derived from an EMBL/GenBank/DDBJ whole genome shotgun (WGS) entry which is preliminary data.</text>
</comment>
<dbReference type="Gene3D" id="3.30.420.10">
    <property type="entry name" value="Ribonuclease H-like superfamily/Ribonuclease H"/>
    <property type="match status" value="1"/>
</dbReference>
<sequence>MDGSGAITVRLNSQAAIARLRHTQAGPGQELTLRAHAAARALQERGREPIIQWVPGHAGIKGNEKADEAAKLAASRPGCHPEAVAGLSLGFVNRTCTENIQNRWALDPVASRALKPLATRFFQLKSGHAAIGAHLHRIHTRESPACEKGDAPTETVHHVLFECRAWQHQRAQLYRALDQAGVARPSAAEECPEGRLLGEPKATAAILQFLSTTKVALPRYHHQAVAERARRDDEWGLEDLEEAERTGEG</sequence>
<dbReference type="EMBL" id="JAPWDQ010000013">
    <property type="protein sequence ID" value="KAJ5472075.1"/>
    <property type="molecule type" value="Genomic_DNA"/>
</dbReference>
<dbReference type="Proteomes" id="UP001148312">
    <property type="component" value="Unassembled WGS sequence"/>
</dbReference>
<dbReference type="RefSeq" id="XP_056786621.1">
    <property type="nucleotide sequence ID" value="XM_056938239.1"/>
</dbReference>
<keyword evidence="3" id="KW-1185">Reference proteome</keyword>
<evidence type="ECO:0000259" key="1">
    <source>
        <dbReference type="PROSITE" id="PS50879"/>
    </source>
</evidence>
<dbReference type="PROSITE" id="PS50879">
    <property type="entry name" value="RNASE_H_1"/>
    <property type="match status" value="1"/>
</dbReference>
<dbReference type="GO" id="GO:0003676">
    <property type="term" value="F:nucleic acid binding"/>
    <property type="evidence" value="ECO:0007669"/>
    <property type="project" value="InterPro"/>
</dbReference>
<name>A0A9W9WQZ7_9EURO</name>
<dbReference type="InterPro" id="IPR036397">
    <property type="entry name" value="RNaseH_sf"/>
</dbReference>
<dbReference type="AlphaFoldDB" id="A0A9W9WQZ7"/>
<dbReference type="GeneID" id="81628489"/>
<dbReference type="SUPFAM" id="SSF53098">
    <property type="entry name" value="Ribonuclease H-like"/>
    <property type="match status" value="1"/>
</dbReference>
<evidence type="ECO:0000313" key="3">
    <source>
        <dbReference type="Proteomes" id="UP001148312"/>
    </source>
</evidence>
<feature type="domain" description="RNase H type-1" evidence="1">
    <location>
        <begin position="1"/>
        <end position="75"/>
    </location>
</feature>
<reference evidence="2" key="1">
    <citation type="submission" date="2022-12" db="EMBL/GenBank/DDBJ databases">
        <authorList>
            <person name="Petersen C."/>
        </authorList>
    </citation>
    <scope>NUCLEOTIDE SEQUENCE</scope>
    <source>
        <strain evidence="2">IBT 30728</strain>
    </source>
</reference>
<reference evidence="2" key="2">
    <citation type="journal article" date="2023" name="IMA Fungus">
        <title>Comparative genomic study of the Penicillium genus elucidates a diverse pangenome and 15 lateral gene transfer events.</title>
        <authorList>
            <person name="Petersen C."/>
            <person name="Sorensen T."/>
            <person name="Nielsen M.R."/>
            <person name="Sondergaard T.E."/>
            <person name="Sorensen J.L."/>
            <person name="Fitzpatrick D.A."/>
            <person name="Frisvad J.C."/>
            <person name="Nielsen K.L."/>
        </authorList>
    </citation>
    <scope>NUCLEOTIDE SEQUENCE</scope>
    <source>
        <strain evidence="2">IBT 30728</strain>
    </source>
</reference>
<dbReference type="InterPro" id="IPR012337">
    <property type="entry name" value="RNaseH-like_sf"/>
</dbReference>
<organism evidence="2 3">
    <name type="scientific">Penicillium diatomitis</name>
    <dbReference type="NCBI Taxonomy" id="2819901"/>
    <lineage>
        <taxon>Eukaryota</taxon>
        <taxon>Fungi</taxon>
        <taxon>Dikarya</taxon>
        <taxon>Ascomycota</taxon>
        <taxon>Pezizomycotina</taxon>
        <taxon>Eurotiomycetes</taxon>
        <taxon>Eurotiomycetidae</taxon>
        <taxon>Eurotiales</taxon>
        <taxon>Aspergillaceae</taxon>
        <taxon>Penicillium</taxon>
    </lineage>
</organism>